<dbReference type="GeneID" id="8856503"/>
<name>D2W343_NAEGR</name>
<feature type="compositionally biased region" description="Pro residues" evidence="1">
    <location>
        <begin position="133"/>
        <end position="148"/>
    </location>
</feature>
<feature type="region of interest" description="Disordered" evidence="1">
    <location>
        <begin position="121"/>
        <end position="169"/>
    </location>
</feature>
<dbReference type="InParanoid" id="D2W343"/>
<protein>
    <submittedName>
        <fullName evidence="2">Predicted protein</fullName>
    </submittedName>
</protein>
<dbReference type="Proteomes" id="UP000006671">
    <property type="component" value="Unassembled WGS sequence"/>
</dbReference>
<dbReference type="RefSeq" id="XP_002669260.1">
    <property type="nucleotide sequence ID" value="XM_002669214.1"/>
</dbReference>
<dbReference type="AlphaFoldDB" id="D2W343"/>
<accession>D2W343</accession>
<dbReference type="KEGG" id="ngr:NAEGRDRAFT_75815"/>
<dbReference type="VEuPathDB" id="AmoebaDB:NAEGRDRAFT_75815"/>
<sequence>MFLKRLPCQLCGLNKRLTLSLHSLNCAQEAKDKQEKEKLERIISMWKERVNWHKTDFKLPEEKPEKEKKKLAAMDDCISESLSVQSSSLDRCCRCEENRECCRRSCAPSPSCARGCCCRSASPSLSCSDISSGPPPPSGGAGSPPPPSAKSTASQEEPSVAGTIPSGNS</sequence>
<organism evidence="3">
    <name type="scientific">Naegleria gruberi</name>
    <name type="common">Amoeba</name>
    <dbReference type="NCBI Taxonomy" id="5762"/>
    <lineage>
        <taxon>Eukaryota</taxon>
        <taxon>Discoba</taxon>
        <taxon>Heterolobosea</taxon>
        <taxon>Tetramitia</taxon>
        <taxon>Eutetramitia</taxon>
        <taxon>Vahlkampfiidae</taxon>
        <taxon>Naegleria</taxon>
    </lineage>
</organism>
<evidence type="ECO:0000256" key="1">
    <source>
        <dbReference type="SAM" id="MobiDB-lite"/>
    </source>
</evidence>
<evidence type="ECO:0000313" key="3">
    <source>
        <dbReference type="Proteomes" id="UP000006671"/>
    </source>
</evidence>
<gene>
    <name evidence="2" type="ORF">NAEGRDRAFT_75815</name>
</gene>
<proteinExistence type="predicted"/>
<keyword evidence="3" id="KW-1185">Reference proteome</keyword>
<dbReference type="EMBL" id="GG738929">
    <property type="protein sequence ID" value="EFC36516.1"/>
    <property type="molecule type" value="Genomic_DNA"/>
</dbReference>
<reference evidence="2 3" key="1">
    <citation type="journal article" date="2010" name="Cell">
        <title>The genome of Naegleria gruberi illuminates early eukaryotic versatility.</title>
        <authorList>
            <person name="Fritz-Laylin L.K."/>
            <person name="Prochnik S.E."/>
            <person name="Ginger M.L."/>
            <person name="Dacks J.B."/>
            <person name="Carpenter M.L."/>
            <person name="Field M.C."/>
            <person name="Kuo A."/>
            <person name="Paredez A."/>
            <person name="Chapman J."/>
            <person name="Pham J."/>
            <person name="Shu S."/>
            <person name="Neupane R."/>
            <person name="Cipriano M."/>
            <person name="Mancuso J."/>
            <person name="Tu H."/>
            <person name="Salamov A."/>
            <person name="Lindquist E."/>
            <person name="Shapiro H."/>
            <person name="Lucas S."/>
            <person name="Grigoriev I.V."/>
            <person name="Cande W.Z."/>
            <person name="Fulton C."/>
            <person name="Rokhsar D.S."/>
            <person name="Dawson S.C."/>
        </authorList>
    </citation>
    <scope>NUCLEOTIDE SEQUENCE [LARGE SCALE GENOMIC DNA]</scope>
    <source>
        <strain evidence="2 3">NEG-M</strain>
    </source>
</reference>
<evidence type="ECO:0000313" key="2">
    <source>
        <dbReference type="EMBL" id="EFC36516.1"/>
    </source>
</evidence>